<name>A0A8S5QS57_9CAUD</name>
<protein>
    <submittedName>
        <fullName evidence="2">Uncharacterized protein</fullName>
    </submittedName>
</protein>
<accession>A0A8S5QS57</accession>
<organism evidence="2">
    <name type="scientific">Myoviridae sp. ctgXL3</name>
    <dbReference type="NCBI Taxonomy" id="2826681"/>
    <lineage>
        <taxon>Viruses</taxon>
        <taxon>Duplodnaviria</taxon>
        <taxon>Heunggongvirae</taxon>
        <taxon>Uroviricota</taxon>
        <taxon>Caudoviricetes</taxon>
    </lineage>
</organism>
<feature type="compositionally biased region" description="Low complexity" evidence="1">
    <location>
        <begin position="95"/>
        <end position="119"/>
    </location>
</feature>
<feature type="region of interest" description="Disordered" evidence="1">
    <location>
        <begin position="95"/>
        <end position="141"/>
    </location>
</feature>
<reference evidence="2" key="1">
    <citation type="journal article" date="2021" name="Proc. Natl. Acad. Sci. U.S.A.">
        <title>A Catalog of Tens of Thousands of Viruses from Human Metagenomes Reveals Hidden Associations with Chronic Diseases.</title>
        <authorList>
            <person name="Tisza M.J."/>
            <person name="Buck C.B."/>
        </authorList>
    </citation>
    <scope>NUCLEOTIDE SEQUENCE</scope>
    <source>
        <strain evidence="2">CtgXL3</strain>
    </source>
</reference>
<dbReference type="EMBL" id="BK015712">
    <property type="protein sequence ID" value="DAE21476.1"/>
    <property type="molecule type" value="Genomic_DNA"/>
</dbReference>
<sequence>MTKTNTTNNATVNTNTNTNAINNTNAKKATIPTMSKETMQSKTNKDLRDYIDNYFTDKVLARYNMTRPNDKAKKADLIDFITSVYDAIRNKNTQTAPVAASAKPAPTKKPVPAKKTAPAKTDKKDQSEPVETQTRTSRKERELATKFPDFIERQVDDTMVKYTKCDDLYHTVDDIRKASEDGYTILFACFWSPRLLKQFDYKAQFDVDSVPKAFPDNLDVAELLLTCDTMPKLFALSLETEAMYAFREEDLEPVDGIRVSAGLEFEIYQHKDAE</sequence>
<evidence type="ECO:0000256" key="1">
    <source>
        <dbReference type="SAM" id="MobiDB-lite"/>
    </source>
</evidence>
<evidence type="ECO:0000313" key="2">
    <source>
        <dbReference type="EMBL" id="DAE21476.1"/>
    </source>
</evidence>
<feature type="region of interest" description="Disordered" evidence="1">
    <location>
        <begin position="1"/>
        <end position="28"/>
    </location>
</feature>
<proteinExistence type="predicted"/>